<gene>
    <name evidence="2" type="primary">Acey_s0350.g3210</name>
    <name evidence="2" type="ORF">Y032_0350g3210</name>
</gene>
<comment type="caution">
    <text evidence="2">The sequence shown here is derived from an EMBL/GenBank/DDBJ whole genome shotgun (WGS) entry which is preliminary data.</text>
</comment>
<evidence type="ECO:0000256" key="1">
    <source>
        <dbReference type="SAM" id="MobiDB-lite"/>
    </source>
</evidence>
<feature type="region of interest" description="Disordered" evidence="1">
    <location>
        <begin position="1"/>
        <end position="73"/>
    </location>
</feature>
<name>A0A016RXS8_9BILA</name>
<sequence>MGAGSGRHVSPPSKQNNRCRTLRHVSRPSVGRQQQLAEAHADRPGAQRAEAPPATGQHASCRRRRGGNEGELRVSDYQLAIVRADMGVATFARQKPAEDSED</sequence>
<dbReference type="Proteomes" id="UP000024635">
    <property type="component" value="Unassembled WGS sequence"/>
</dbReference>
<evidence type="ECO:0000313" key="2">
    <source>
        <dbReference type="EMBL" id="EYB82799.1"/>
    </source>
</evidence>
<dbReference type="AlphaFoldDB" id="A0A016RXS8"/>
<evidence type="ECO:0000313" key="3">
    <source>
        <dbReference type="Proteomes" id="UP000024635"/>
    </source>
</evidence>
<accession>A0A016RXS8</accession>
<reference evidence="3" key="1">
    <citation type="journal article" date="2015" name="Nat. Genet.">
        <title>The genome and transcriptome of the zoonotic hookworm Ancylostoma ceylanicum identify infection-specific gene families.</title>
        <authorList>
            <person name="Schwarz E.M."/>
            <person name="Hu Y."/>
            <person name="Antoshechkin I."/>
            <person name="Miller M.M."/>
            <person name="Sternberg P.W."/>
            <person name="Aroian R.V."/>
        </authorList>
    </citation>
    <scope>NUCLEOTIDE SEQUENCE</scope>
    <source>
        <strain evidence="3">HY135</strain>
    </source>
</reference>
<organism evidence="2 3">
    <name type="scientific">Ancylostoma ceylanicum</name>
    <dbReference type="NCBI Taxonomy" id="53326"/>
    <lineage>
        <taxon>Eukaryota</taxon>
        <taxon>Metazoa</taxon>
        <taxon>Ecdysozoa</taxon>
        <taxon>Nematoda</taxon>
        <taxon>Chromadorea</taxon>
        <taxon>Rhabditida</taxon>
        <taxon>Rhabditina</taxon>
        <taxon>Rhabditomorpha</taxon>
        <taxon>Strongyloidea</taxon>
        <taxon>Ancylostomatidae</taxon>
        <taxon>Ancylostomatinae</taxon>
        <taxon>Ancylostoma</taxon>
    </lineage>
</organism>
<keyword evidence="3" id="KW-1185">Reference proteome</keyword>
<protein>
    <submittedName>
        <fullName evidence="2">Uncharacterized protein</fullName>
    </submittedName>
</protein>
<dbReference type="EMBL" id="JARK01001686">
    <property type="protein sequence ID" value="EYB82799.1"/>
    <property type="molecule type" value="Genomic_DNA"/>
</dbReference>
<proteinExistence type="predicted"/>